<dbReference type="Gene3D" id="1.10.840.10">
    <property type="entry name" value="Ras guanine-nucleotide exchange factors catalytic domain"/>
    <property type="match status" value="1"/>
</dbReference>
<dbReference type="CDD" id="cd06224">
    <property type="entry name" value="REM"/>
    <property type="match status" value="1"/>
</dbReference>
<dbReference type="Pfam" id="PF00617">
    <property type="entry name" value="RasGEF"/>
    <property type="match status" value="1"/>
</dbReference>
<dbReference type="GO" id="GO:0005886">
    <property type="term" value="C:plasma membrane"/>
    <property type="evidence" value="ECO:0007669"/>
    <property type="project" value="TreeGrafter"/>
</dbReference>
<dbReference type="InterPro" id="IPR001895">
    <property type="entry name" value="RASGEF_cat_dom"/>
</dbReference>
<dbReference type="SMART" id="SM00229">
    <property type="entry name" value="RasGEFN"/>
    <property type="match status" value="1"/>
</dbReference>
<dbReference type="eggNOG" id="KOG3417">
    <property type="taxonomic scope" value="Eukaryota"/>
</dbReference>
<dbReference type="CDD" id="cd00155">
    <property type="entry name" value="RasGEF"/>
    <property type="match status" value="1"/>
</dbReference>
<dbReference type="Gene3D" id="2.30.30.40">
    <property type="entry name" value="SH3 Domains"/>
    <property type="match status" value="1"/>
</dbReference>
<dbReference type="CDD" id="cd11883">
    <property type="entry name" value="SH3_Sdc25"/>
    <property type="match status" value="1"/>
</dbReference>
<evidence type="ECO:0000256" key="1">
    <source>
        <dbReference type="ARBA" id="ARBA00022443"/>
    </source>
</evidence>
<organism evidence="8 9">
    <name type="scientific">Pneumocystis jirovecii (strain RU7)</name>
    <name type="common">Human pneumocystis pneumonia agent</name>
    <dbReference type="NCBI Taxonomy" id="1408657"/>
    <lineage>
        <taxon>Eukaryota</taxon>
        <taxon>Fungi</taxon>
        <taxon>Dikarya</taxon>
        <taxon>Ascomycota</taxon>
        <taxon>Taphrinomycotina</taxon>
        <taxon>Pneumocystomycetes</taxon>
        <taxon>Pneumocystaceae</taxon>
        <taxon>Pneumocystis</taxon>
    </lineage>
</organism>
<evidence type="ECO:0000313" key="9">
    <source>
        <dbReference type="Proteomes" id="UP000053447"/>
    </source>
</evidence>
<dbReference type="FunFam" id="2.30.30.40:FF:000072">
    <property type="entry name" value="Unconventional Myosin IB"/>
    <property type="match status" value="1"/>
</dbReference>
<dbReference type="STRING" id="1408657.A0A0W4ZP01"/>
<accession>A0A0W4ZP01</accession>
<dbReference type="OrthoDB" id="546434at2759"/>
<dbReference type="eggNOG" id="KOG2070">
    <property type="taxonomic scope" value="Eukaryota"/>
</dbReference>
<dbReference type="InterPro" id="IPR019804">
    <property type="entry name" value="Ras_G-nucl-exch_fac_CS"/>
</dbReference>
<dbReference type="GeneID" id="28940563"/>
<name>A0A0W4ZP01_PNEJ7</name>
<dbReference type="InterPro" id="IPR056686">
    <property type="entry name" value="DUF7784"/>
</dbReference>
<dbReference type="Pfam" id="PF25008">
    <property type="entry name" value="DUF7784"/>
    <property type="match status" value="1"/>
</dbReference>
<sequence>MFDSDASDTDFCANKKVSSNSKQIIEIVSDFIPKRPNSPITTDPISETNKVEDSCYIEDKSKWLSQDSKHRKQLSLVRALYDFNSPELSSLKFSAGDVIEVLNKLENGWWDGILGDQRGWFPSNYVEHLEENEINEFNQDIVSNQKSSNDDNEDDDTYSIQIGLEQSLIPKDSVECFYQKSKNINNTLNDPTWVPDIALDKQTSYLNTEIEIPETNFSPFLTYNDYSNDNLKIPKEKISLLPIKNKKYKDLKIIPHLSKSPKNPYVKGDLIKDFNNQKKNFMEYKDSEKVQNNKKSSKEQLKSFAFLSQSPSVETISPLENFIISSYENQLDIQSLSENSISNENSSKMSDSDDGSSVLMPIYYRPQTPTNFKDLETTYLSCKALKLLPEELIPSYRKIFQNMRQSINDLHKFILLNMKVLFQKLCDSIKITVIYLVHASNMLRIVSMIDNPFPTIISISENDFKTIKWYYRKILATLSRLILSTKLASSEWLPENITSSVLNDAEDVITIVEEYIEFIISRDSIYKTPCKIRPGFIKDRQVGGGWKGNGLIMYTKPTVHNNMLLESKCQSSDNLLLKPLSQELLSKLDAFLNEIKYLLNKFQRKLLKPNFTESEKKSSIIVSEFFIIHETQAILKSLSIFMEMIELVDVTPLGEIYGDTYSPTLFDFLNAKQALYDSINTLVLIVQSFPKFINMYNNDPIMSIVNSSRNLNCSLQSLMMTIEFLVGEKEIRTKRRSEDLAHSAHLNSSQKSSISSNISVESNDYKTLLKTSPATPRTKTKLKKIFGDESPFGKSPHRKASSVFQIQNETTPWFLEHNHEGRIVYDDQGYLKAGTLMGLIEHLTRHDLFDSLFNNTFLLTYRTLISAEDFFDLLVKRFMVAPPGNLKSHELEIWVEKKQKPIRLRVFNILKIWLENHFMESIDENSKKLLNRIKEFTVNILSESIPVENLIRIIDKRIKNEDENHFRRLILNIGLNTPPPLLPKNLKKFKLLDLDPLEIARQLTIIESKIYNKIKPIECLNKAWSKNFANDIAENIKSMILKSNQITGWVTHSILSQSEVKKRVDIIKHFINIADRCRSLNNFSTLTSIISGINSAPIHRLKRTWELINKKTINIFDSLNKIMDSAKNFSEYRELLHVINPPCVPFLGVYLTDLTFIEDGNPDMIKNSKDLINFSKRIKTAEVIREIQQYQSVSYSFQIVPEIQTYIFHCLKGMDTLGDMYDLSLGIEPRERDDEKLTRLLQESGLL</sequence>
<dbReference type="RefSeq" id="XP_018229662.1">
    <property type="nucleotide sequence ID" value="XM_018374308.1"/>
</dbReference>
<dbReference type="Pfam" id="PF25006">
    <property type="entry name" value="DUF7783"/>
    <property type="match status" value="1"/>
</dbReference>
<evidence type="ECO:0000256" key="2">
    <source>
        <dbReference type="ARBA" id="ARBA00022658"/>
    </source>
</evidence>
<dbReference type="Proteomes" id="UP000053447">
    <property type="component" value="Unassembled WGS sequence"/>
</dbReference>
<evidence type="ECO:0000256" key="4">
    <source>
        <dbReference type="PROSITE-ProRule" id="PRU00192"/>
    </source>
</evidence>
<dbReference type="PROSITE" id="PS50002">
    <property type="entry name" value="SH3"/>
    <property type="match status" value="1"/>
</dbReference>
<evidence type="ECO:0008006" key="10">
    <source>
        <dbReference type="Google" id="ProtNLM"/>
    </source>
</evidence>
<dbReference type="SMART" id="SM00147">
    <property type="entry name" value="RasGEF"/>
    <property type="match status" value="1"/>
</dbReference>
<evidence type="ECO:0000256" key="3">
    <source>
        <dbReference type="PROSITE-ProRule" id="PRU00168"/>
    </source>
</evidence>
<dbReference type="InterPro" id="IPR001452">
    <property type="entry name" value="SH3_domain"/>
</dbReference>
<proteinExistence type="predicted"/>
<dbReference type="SUPFAM" id="SSF50044">
    <property type="entry name" value="SH3-domain"/>
    <property type="match status" value="1"/>
</dbReference>
<feature type="domain" description="N-terminal Ras-GEF" evidence="7">
    <location>
        <begin position="827"/>
        <end position="962"/>
    </location>
</feature>
<evidence type="ECO:0000259" key="6">
    <source>
        <dbReference type="PROSITE" id="PS50009"/>
    </source>
</evidence>
<dbReference type="GO" id="GO:0007265">
    <property type="term" value="P:Ras protein signal transduction"/>
    <property type="evidence" value="ECO:0007669"/>
    <property type="project" value="TreeGrafter"/>
</dbReference>
<evidence type="ECO:0000259" key="5">
    <source>
        <dbReference type="PROSITE" id="PS50002"/>
    </source>
</evidence>
<dbReference type="EMBL" id="LFWA01000008">
    <property type="protein sequence ID" value="KTW30101.1"/>
    <property type="molecule type" value="Genomic_DNA"/>
</dbReference>
<dbReference type="InterPro" id="IPR056685">
    <property type="entry name" value="DUF7783"/>
</dbReference>
<dbReference type="InterPro" id="IPR008937">
    <property type="entry name" value="Ras-like_GEF"/>
</dbReference>
<dbReference type="VEuPathDB" id="FungiDB:T551_02045"/>
<dbReference type="SUPFAM" id="SSF48366">
    <property type="entry name" value="Ras GEF"/>
    <property type="match status" value="1"/>
</dbReference>
<dbReference type="PROSITE" id="PS00720">
    <property type="entry name" value="RASGEF"/>
    <property type="match status" value="1"/>
</dbReference>
<evidence type="ECO:0000259" key="7">
    <source>
        <dbReference type="PROSITE" id="PS50212"/>
    </source>
</evidence>
<feature type="domain" description="SH3" evidence="5">
    <location>
        <begin position="72"/>
        <end position="131"/>
    </location>
</feature>
<dbReference type="PROSITE" id="PS50009">
    <property type="entry name" value="RASGEF_CAT"/>
    <property type="match status" value="1"/>
</dbReference>
<dbReference type="Gene3D" id="1.20.870.10">
    <property type="entry name" value="Son of sevenless (SoS) protein Chain: S domain 1"/>
    <property type="match status" value="1"/>
</dbReference>
<dbReference type="PROSITE" id="PS50212">
    <property type="entry name" value="RASGEF_NTER"/>
    <property type="match status" value="1"/>
</dbReference>
<dbReference type="InterPro" id="IPR036964">
    <property type="entry name" value="RASGEF_cat_dom_sf"/>
</dbReference>
<dbReference type="PANTHER" id="PTHR23113">
    <property type="entry name" value="GUANINE NUCLEOTIDE EXCHANGE FACTOR"/>
    <property type="match status" value="1"/>
</dbReference>
<gene>
    <name evidence="8" type="ORF">T551_02045</name>
</gene>
<protein>
    <recommendedName>
        <fullName evidence="10">Cell division control protein 25</fullName>
    </recommendedName>
</protein>
<keyword evidence="9" id="KW-1185">Reference proteome</keyword>
<dbReference type="PANTHER" id="PTHR23113:SF368">
    <property type="entry name" value="CELL DIVISION CONTROL PROTEIN 25"/>
    <property type="match status" value="1"/>
</dbReference>
<dbReference type="GO" id="GO:0005085">
    <property type="term" value="F:guanyl-nucleotide exchange factor activity"/>
    <property type="evidence" value="ECO:0007669"/>
    <property type="project" value="UniProtKB-KW"/>
</dbReference>
<dbReference type="AlphaFoldDB" id="A0A0W4ZP01"/>
<reference evidence="9" key="1">
    <citation type="journal article" date="2016" name="Nat. Commun.">
        <title>Genome analysis of three Pneumocystis species reveals adaptation mechanisms to life exclusively in mammalian hosts.</title>
        <authorList>
            <person name="Ma L."/>
            <person name="Chen Z."/>
            <person name="Huang D.W."/>
            <person name="Kutty G."/>
            <person name="Ishihara M."/>
            <person name="Wang H."/>
            <person name="Abouelleil A."/>
            <person name="Bishop L."/>
            <person name="Davey E."/>
            <person name="Deng R."/>
            <person name="Deng X."/>
            <person name="Fan L."/>
            <person name="Fantoni G."/>
            <person name="Fitzgerald M."/>
            <person name="Gogineni E."/>
            <person name="Goldberg J.M."/>
            <person name="Handley G."/>
            <person name="Hu X."/>
            <person name="Huber C."/>
            <person name="Jiao X."/>
            <person name="Jones K."/>
            <person name="Levin J.Z."/>
            <person name="Liu Y."/>
            <person name="Macdonald P."/>
            <person name="Melnikov A."/>
            <person name="Raley C."/>
            <person name="Sassi M."/>
            <person name="Sherman B.T."/>
            <person name="Song X."/>
            <person name="Sykes S."/>
            <person name="Tran B."/>
            <person name="Walsh L."/>
            <person name="Xia Y."/>
            <person name="Yang J."/>
            <person name="Young S."/>
            <person name="Zeng Q."/>
            <person name="Zheng X."/>
            <person name="Stephens R."/>
            <person name="Nusbaum C."/>
            <person name="Birren B.W."/>
            <person name="Azadi P."/>
            <person name="Lempicki R.A."/>
            <person name="Cuomo C.A."/>
            <person name="Kovacs J.A."/>
        </authorList>
    </citation>
    <scope>NUCLEOTIDE SEQUENCE [LARGE SCALE GENOMIC DNA]</scope>
    <source>
        <strain evidence="9">RU7</strain>
    </source>
</reference>
<dbReference type="InterPro" id="IPR023578">
    <property type="entry name" value="Ras_GEF_dom_sf"/>
</dbReference>
<keyword evidence="1 4" id="KW-0728">SH3 domain</keyword>
<keyword evidence="2 3" id="KW-0344">Guanine-nucleotide releasing factor</keyword>
<dbReference type="SMART" id="SM00326">
    <property type="entry name" value="SH3"/>
    <property type="match status" value="1"/>
</dbReference>
<evidence type="ECO:0000313" key="8">
    <source>
        <dbReference type="EMBL" id="KTW30101.1"/>
    </source>
</evidence>
<dbReference type="Pfam" id="PF00618">
    <property type="entry name" value="RasGEF_N"/>
    <property type="match status" value="1"/>
</dbReference>
<dbReference type="InterPro" id="IPR036028">
    <property type="entry name" value="SH3-like_dom_sf"/>
</dbReference>
<feature type="domain" description="Ras-GEF" evidence="6">
    <location>
        <begin position="995"/>
        <end position="1230"/>
    </location>
</feature>
<comment type="caution">
    <text evidence="8">The sequence shown here is derived from an EMBL/GenBank/DDBJ whole genome shotgun (WGS) entry which is preliminary data.</text>
</comment>
<dbReference type="Pfam" id="PF00018">
    <property type="entry name" value="SH3_1"/>
    <property type="match status" value="1"/>
</dbReference>
<dbReference type="PRINTS" id="PR00452">
    <property type="entry name" value="SH3DOMAIN"/>
</dbReference>
<dbReference type="InterPro" id="IPR000651">
    <property type="entry name" value="Ras-like_Gua-exchang_fac_N"/>
</dbReference>